<dbReference type="CDD" id="cd10030">
    <property type="entry name" value="UDG-F4_TTUDGA_SPO1dp_like"/>
    <property type="match status" value="1"/>
</dbReference>
<dbReference type="GO" id="GO:0046872">
    <property type="term" value="F:metal ion binding"/>
    <property type="evidence" value="ECO:0007669"/>
    <property type="project" value="UniProtKB-KW"/>
</dbReference>
<evidence type="ECO:0000313" key="9">
    <source>
        <dbReference type="EMBL" id="KKL17127.1"/>
    </source>
</evidence>
<keyword evidence="5" id="KW-0408">Iron</keyword>
<dbReference type="SMART" id="SM00987">
    <property type="entry name" value="UreE_C"/>
    <property type="match status" value="1"/>
</dbReference>
<keyword evidence="7" id="KW-0234">DNA repair</keyword>
<reference evidence="9" key="1">
    <citation type="journal article" date="2015" name="Nature">
        <title>Complex archaea that bridge the gap between prokaryotes and eukaryotes.</title>
        <authorList>
            <person name="Spang A."/>
            <person name="Saw J.H."/>
            <person name="Jorgensen S.L."/>
            <person name="Zaremba-Niedzwiedzka K."/>
            <person name="Martijn J."/>
            <person name="Lind A.E."/>
            <person name="van Eijk R."/>
            <person name="Schleper C."/>
            <person name="Guy L."/>
            <person name="Ettema T.J."/>
        </authorList>
    </citation>
    <scope>NUCLEOTIDE SEQUENCE</scope>
</reference>
<keyword evidence="6" id="KW-0411">Iron-sulfur</keyword>
<dbReference type="GO" id="GO:0097506">
    <property type="term" value="F:deaminated base DNA N-glycosylase activity"/>
    <property type="evidence" value="ECO:0007669"/>
    <property type="project" value="UniProtKB-ARBA"/>
</dbReference>
<keyword evidence="1" id="KW-0004">4Fe-4S</keyword>
<dbReference type="Pfam" id="PF03167">
    <property type="entry name" value="UDG"/>
    <property type="match status" value="1"/>
</dbReference>
<evidence type="ECO:0000256" key="3">
    <source>
        <dbReference type="ARBA" id="ARBA00022763"/>
    </source>
</evidence>
<keyword evidence="3" id="KW-0227">DNA damage</keyword>
<evidence type="ECO:0000256" key="5">
    <source>
        <dbReference type="ARBA" id="ARBA00023004"/>
    </source>
</evidence>
<feature type="domain" description="Uracil-DNA glycosylase-like" evidence="8">
    <location>
        <begin position="2"/>
        <end position="123"/>
    </location>
</feature>
<dbReference type="PANTHER" id="PTHR33693">
    <property type="entry name" value="TYPE-5 URACIL-DNA GLYCOSYLASE"/>
    <property type="match status" value="1"/>
</dbReference>
<gene>
    <name evidence="9" type="ORF">LCGC14_2488660</name>
</gene>
<proteinExistence type="predicted"/>
<name>A0A0F9BTB5_9ZZZZ</name>
<dbReference type="AlphaFoldDB" id="A0A0F9BTB5"/>
<dbReference type="InterPro" id="IPR051536">
    <property type="entry name" value="UDG_Type-4/5"/>
</dbReference>
<sequence length="133" mass="14815">MEPYGNFKKKVMIIGEAPGAEEDRTGKPWQGKTGRLLQETLKEIGINLFEDCISVNAVNCAPPNNRTPTKKEIDCCRDIKVLKALAEHSPKKIILLGGVALTSFLGDRWKKKLGGITMWRGFAAPDQDYKAWV</sequence>
<evidence type="ECO:0000256" key="7">
    <source>
        <dbReference type="ARBA" id="ARBA00023204"/>
    </source>
</evidence>
<dbReference type="GO" id="GO:0006281">
    <property type="term" value="P:DNA repair"/>
    <property type="evidence" value="ECO:0007669"/>
    <property type="project" value="UniProtKB-KW"/>
</dbReference>
<accession>A0A0F9BTB5</accession>
<feature type="non-terminal residue" evidence="9">
    <location>
        <position position="133"/>
    </location>
</feature>
<dbReference type="EMBL" id="LAZR01039386">
    <property type="protein sequence ID" value="KKL17127.1"/>
    <property type="molecule type" value="Genomic_DNA"/>
</dbReference>
<dbReference type="GO" id="GO:0051539">
    <property type="term" value="F:4 iron, 4 sulfur cluster binding"/>
    <property type="evidence" value="ECO:0007669"/>
    <property type="project" value="UniProtKB-KW"/>
</dbReference>
<evidence type="ECO:0000259" key="8">
    <source>
        <dbReference type="SMART" id="SM00986"/>
    </source>
</evidence>
<evidence type="ECO:0000256" key="2">
    <source>
        <dbReference type="ARBA" id="ARBA00022723"/>
    </source>
</evidence>
<dbReference type="InterPro" id="IPR036895">
    <property type="entry name" value="Uracil-DNA_glycosylase-like_sf"/>
</dbReference>
<evidence type="ECO:0000256" key="6">
    <source>
        <dbReference type="ARBA" id="ARBA00023014"/>
    </source>
</evidence>
<keyword evidence="4" id="KW-0378">Hydrolase</keyword>
<comment type="caution">
    <text evidence="9">The sequence shown here is derived from an EMBL/GenBank/DDBJ whole genome shotgun (WGS) entry which is preliminary data.</text>
</comment>
<dbReference type="SMART" id="SM00986">
    <property type="entry name" value="UDG"/>
    <property type="match status" value="1"/>
</dbReference>
<organism evidence="9">
    <name type="scientific">marine sediment metagenome</name>
    <dbReference type="NCBI Taxonomy" id="412755"/>
    <lineage>
        <taxon>unclassified sequences</taxon>
        <taxon>metagenomes</taxon>
        <taxon>ecological metagenomes</taxon>
    </lineage>
</organism>
<protein>
    <recommendedName>
        <fullName evidence="8">Uracil-DNA glycosylase-like domain-containing protein</fullName>
    </recommendedName>
</protein>
<dbReference type="SUPFAM" id="SSF52141">
    <property type="entry name" value="Uracil-DNA glycosylase-like"/>
    <property type="match status" value="1"/>
</dbReference>
<dbReference type="InterPro" id="IPR005122">
    <property type="entry name" value="Uracil-DNA_glycosylase-like"/>
</dbReference>
<evidence type="ECO:0000256" key="4">
    <source>
        <dbReference type="ARBA" id="ARBA00022801"/>
    </source>
</evidence>
<dbReference type="Gene3D" id="3.40.470.10">
    <property type="entry name" value="Uracil-DNA glycosylase-like domain"/>
    <property type="match status" value="1"/>
</dbReference>
<keyword evidence="2" id="KW-0479">Metal-binding</keyword>
<evidence type="ECO:0000256" key="1">
    <source>
        <dbReference type="ARBA" id="ARBA00022485"/>
    </source>
</evidence>